<dbReference type="InterPro" id="IPR001128">
    <property type="entry name" value="Cyt_P450"/>
</dbReference>
<evidence type="ECO:0000256" key="2">
    <source>
        <dbReference type="ARBA" id="ARBA00004167"/>
    </source>
</evidence>
<dbReference type="eggNOG" id="KOG0156">
    <property type="taxonomic scope" value="Eukaryota"/>
</dbReference>
<dbReference type="GO" id="GO:0005506">
    <property type="term" value="F:iron ion binding"/>
    <property type="evidence" value="ECO:0007669"/>
    <property type="project" value="InterPro"/>
</dbReference>
<evidence type="ECO:0000256" key="8">
    <source>
        <dbReference type="ARBA" id="ARBA00023002"/>
    </source>
</evidence>
<sequence>MVDVGASTEDDKDQDLIDVLLGIQKQGVLETPLTMGQIKAVILDLFNGGSETSATMIQWAMSELIKNPRVMQKVQAELRDKLAGKRTVTEDDLSSEETLRLHPAAPLLIPREYRESCKIMGYDIPKGTNVHWWGRGF</sequence>
<keyword evidence="4" id="KW-0349">Heme</keyword>
<evidence type="ECO:0000256" key="11">
    <source>
        <dbReference type="ARBA" id="ARBA00023136"/>
    </source>
</evidence>
<dbReference type="Proteomes" id="UP000026962">
    <property type="component" value="Chromosome 2"/>
</dbReference>
<dbReference type="EnsemblPlants" id="OPUNC02G05720.1">
    <property type="protein sequence ID" value="OPUNC02G05720.1"/>
    <property type="gene ID" value="OPUNC02G05720"/>
</dbReference>
<keyword evidence="8" id="KW-0560">Oxidoreductase</keyword>
<evidence type="ECO:0000313" key="12">
    <source>
        <dbReference type="EnsemblPlants" id="OPUNC02G05720.1"/>
    </source>
</evidence>
<dbReference type="Gene3D" id="1.10.630.10">
    <property type="entry name" value="Cytochrome P450"/>
    <property type="match status" value="1"/>
</dbReference>
<keyword evidence="11" id="KW-0472">Membrane</keyword>
<evidence type="ECO:0000256" key="1">
    <source>
        <dbReference type="ARBA" id="ARBA00001971"/>
    </source>
</evidence>
<name>A0A0E0JWI8_ORYPU</name>
<evidence type="ECO:0000256" key="6">
    <source>
        <dbReference type="ARBA" id="ARBA00022723"/>
    </source>
</evidence>
<evidence type="ECO:0000256" key="5">
    <source>
        <dbReference type="ARBA" id="ARBA00022692"/>
    </source>
</evidence>
<dbReference type="HOGENOM" id="CLU_1868441_0_0_1"/>
<evidence type="ECO:0000256" key="4">
    <source>
        <dbReference type="ARBA" id="ARBA00022617"/>
    </source>
</evidence>
<dbReference type="PANTHER" id="PTHR47953">
    <property type="entry name" value="OS08G0105600 PROTEIN"/>
    <property type="match status" value="1"/>
</dbReference>
<evidence type="ECO:0000256" key="3">
    <source>
        <dbReference type="ARBA" id="ARBA00010617"/>
    </source>
</evidence>
<dbReference type="InterPro" id="IPR052306">
    <property type="entry name" value="CYP450_71D"/>
</dbReference>
<reference evidence="12" key="1">
    <citation type="submission" date="2015-04" db="UniProtKB">
        <authorList>
            <consortium name="EnsemblPlants"/>
        </authorList>
    </citation>
    <scope>IDENTIFICATION</scope>
</reference>
<dbReference type="Gramene" id="OPUNC02G05720.1">
    <property type="protein sequence ID" value="OPUNC02G05720.1"/>
    <property type="gene ID" value="OPUNC02G05720"/>
</dbReference>
<dbReference type="PANTHER" id="PTHR47953:SF19">
    <property type="entry name" value="OS06G0641600 PROTEIN"/>
    <property type="match status" value="1"/>
</dbReference>
<evidence type="ECO:0000313" key="13">
    <source>
        <dbReference type="Proteomes" id="UP000026962"/>
    </source>
</evidence>
<dbReference type="OMA" id="EYRESCK"/>
<comment type="cofactor">
    <cofactor evidence="1">
        <name>heme</name>
        <dbReference type="ChEBI" id="CHEBI:30413"/>
    </cofactor>
</comment>
<dbReference type="GO" id="GO:0016020">
    <property type="term" value="C:membrane"/>
    <property type="evidence" value="ECO:0007669"/>
    <property type="project" value="UniProtKB-SubCell"/>
</dbReference>
<comment type="similarity">
    <text evidence="3">Belongs to the cytochrome P450 family.</text>
</comment>
<evidence type="ECO:0008006" key="14">
    <source>
        <dbReference type="Google" id="ProtNLM"/>
    </source>
</evidence>
<dbReference type="AlphaFoldDB" id="A0A0E0JWI8"/>
<dbReference type="SUPFAM" id="SSF48264">
    <property type="entry name" value="Cytochrome P450"/>
    <property type="match status" value="1"/>
</dbReference>
<dbReference type="STRING" id="4537.A0A0E0JWI8"/>
<keyword evidence="10" id="KW-0503">Monooxygenase</keyword>
<dbReference type="InterPro" id="IPR036396">
    <property type="entry name" value="Cyt_P450_sf"/>
</dbReference>
<accession>A0A0E0JWI8</accession>
<dbReference type="InterPro" id="IPR002401">
    <property type="entry name" value="Cyt_P450_E_grp-I"/>
</dbReference>
<reference evidence="12" key="2">
    <citation type="submission" date="2018-05" db="EMBL/GenBank/DDBJ databases">
        <title>OpunRS2 (Oryza punctata Reference Sequence Version 2).</title>
        <authorList>
            <person name="Zhang J."/>
            <person name="Kudrna D."/>
            <person name="Lee S."/>
            <person name="Talag J."/>
            <person name="Welchert J."/>
            <person name="Wing R.A."/>
        </authorList>
    </citation>
    <scope>NUCLEOTIDE SEQUENCE [LARGE SCALE GENOMIC DNA]</scope>
</reference>
<evidence type="ECO:0000256" key="10">
    <source>
        <dbReference type="ARBA" id="ARBA00023033"/>
    </source>
</evidence>
<keyword evidence="9" id="KW-0408">Iron</keyword>
<dbReference type="Pfam" id="PF00067">
    <property type="entry name" value="p450"/>
    <property type="match status" value="1"/>
</dbReference>
<protein>
    <recommendedName>
        <fullName evidence="14">Cytochrome P450</fullName>
    </recommendedName>
</protein>
<evidence type="ECO:0000256" key="7">
    <source>
        <dbReference type="ARBA" id="ARBA00022989"/>
    </source>
</evidence>
<keyword evidence="7" id="KW-1133">Transmembrane helix</keyword>
<dbReference type="GO" id="GO:0004497">
    <property type="term" value="F:monooxygenase activity"/>
    <property type="evidence" value="ECO:0007669"/>
    <property type="project" value="UniProtKB-KW"/>
</dbReference>
<proteinExistence type="inferred from homology"/>
<evidence type="ECO:0000256" key="9">
    <source>
        <dbReference type="ARBA" id="ARBA00023004"/>
    </source>
</evidence>
<keyword evidence="6" id="KW-0479">Metal-binding</keyword>
<comment type="subcellular location">
    <subcellularLocation>
        <location evidence="2">Membrane</location>
        <topology evidence="2">Single-pass membrane protein</topology>
    </subcellularLocation>
</comment>
<organism evidence="12">
    <name type="scientific">Oryza punctata</name>
    <name type="common">Red rice</name>
    <dbReference type="NCBI Taxonomy" id="4537"/>
    <lineage>
        <taxon>Eukaryota</taxon>
        <taxon>Viridiplantae</taxon>
        <taxon>Streptophyta</taxon>
        <taxon>Embryophyta</taxon>
        <taxon>Tracheophyta</taxon>
        <taxon>Spermatophyta</taxon>
        <taxon>Magnoliopsida</taxon>
        <taxon>Liliopsida</taxon>
        <taxon>Poales</taxon>
        <taxon>Poaceae</taxon>
        <taxon>BOP clade</taxon>
        <taxon>Oryzoideae</taxon>
        <taxon>Oryzeae</taxon>
        <taxon>Oryzinae</taxon>
        <taxon>Oryza</taxon>
    </lineage>
</organism>
<keyword evidence="5" id="KW-0812">Transmembrane</keyword>
<keyword evidence="13" id="KW-1185">Reference proteome</keyword>
<dbReference type="GO" id="GO:0020037">
    <property type="term" value="F:heme binding"/>
    <property type="evidence" value="ECO:0007669"/>
    <property type="project" value="InterPro"/>
</dbReference>
<dbReference type="PRINTS" id="PR00463">
    <property type="entry name" value="EP450I"/>
</dbReference>
<dbReference type="GO" id="GO:0016705">
    <property type="term" value="F:oxidoreductase activity, acting on paired donors, with incorporation or reduction of molecular oxygen"/>
    <property type="evidence" value="ECO:0007669"/>
    <property type="project" value="InterPro"/>
</dbReference>